<dbReference type="AlphaFoldDB" id="A0A7T8K1W0"/>
<gene>
    <name evidence="5" type="ORF">FKW44_017115</name>
</gene>
<evidence type="ECO:0000259" key="4">
    <source>
        <dbReference type="SMART" id="SM00479"/>
    </source>
</evidence>
<keyword evidence="6" id="KW-1185">Reference proteome</keyword>
<dbReference type="Gene3D" id="1.10.720.30">
    <property type="entry name" value="SAP domain"/>
    <property type="match status" value="1"/>
</dbReference>
<dbReference type="GO" id="GO:0005737">
    <property type="term" value="C:cytoplasm"/>
    <property type="evidence" value="ECO:0007669"/>
    <property type="project" value="TreeGrafter"/>
</dbReference>
<evidence type="ECO:0000313" key="5">
    <source>
        <dbReference type="EMBL" id="QQP42446.1"/>
    </source>
</evidence>
<keyword evidence="2" id="KW-0378">Hydrolase</keyword>
<reference evidence="6" key="1">
    <citation type="submission" date="2021-01" db="EMBL/GenBank/DDBJ databases">
        <title>Caligus Genome Assembly.</title>
        <authorList>
            <person name="Gallardo-Escarate C."/>
        </authorList>
    </citation>
    <scope>NUCLEOTIDE SEQUENCE [LARGE SCALE GENOMIC DNA]</scope>
</reference>
<evidence type="ECO:0000313" key="6">
    <source>
        <dbReference type="Proteomes" id="UP000595437"/>
    </source>
</evidence>
<feature type="non-terminal residue" evidence="5">
    <location>
        <position position="298"/>
    </location>
</feature>
<evidence type="ECO:0000256" key="1">
    <source>
        <dbReference type="ARBA" id="ARBA00022722"/>
    </source>
</evidence>
<keyword evidence="1" id="KW-0540">Nuclease</keyword>
<dbReference type="OrthoDB" id="448399at2759"/>
<sequence length="298" mass="34014">MSNACLLRDRYLLRDCSSGTRKIPPEQLSVYQEISKLNGFVDRMGLPTIKQTCKELGIDSHGVKHEHHKKEKLSEAGLFVDRNVDFFEPLLYKHEIIEFPAVLVSSRTATVVDTFHEYIRPLINTRLSTFCTNLTGISQSTVDGSETFLNVHDKFLDWMEFHGLGSKYTFSLVTDGPFDMGRFLYLQTQHSSLQYPAYALNWVNLRKCFSNFYKPTYHHHQGHQHEKTSTPGLQVMLGSLGLEFQGSPHSGIDDAKNIARIVIRLLRDQAFIRINEKIVLDGGHSQRHSPPNPGRLQT</sequence>
<dbReference type="EMBL" id="CP045900">
    <property type="protein sequence ID" value="QQP42446.1"/>
    <property type="molecule type" value="Genomic_DNA"/>
</dbReference>
<dbReference type="InterPro" id="IPR012337">
    <property type="entry name" value="RNaseH-like_sf"/>
</dbReference>
<dbReference type="SUPFAM" id="SSF53098">
    <property type="entry name" value="Ribonuclease H-like"/>
    <property type="match status" value="1"/>
</dbReference>
<dbReference type="CDD" id="cd06133">
    <property type="entry name" value="ERI-1_3'hExo_like"/>
    <property type="match status" value="1"/>
</dbReference>
<dbReference type="GO" id="GO:0003676">
    <property type="term" value="F:nucleic acid binding"/>
    <property type="evidence" value="ECO:0007669"/>
    <property type="project" value="InterPro"/>
</dbReference>
<dbReference type="GO" id="GO:0000175">
    <property type="term" value="F:3'-5'-RNA exonuclease activity"/>
    <property type="evidence" value="ECO:0007669"/>
    <property type="project" value="InterPro"/>
</dbReference>
<dbReference type="InterPro" id="IPR047201">
    <property type="entry name" value="ERI-1_3'hExo-like"/>
</dbReference>
<dbReference type="InterPro" id="IPR036361">
    <property type="entry name" value="SAP_dom_sf"/>
</dbReference>
<proteinExistence type="predicted"/>
<evidence type="ECO:0000256" key="3">
    <source>
        <dbReference type="ARBA" id="ARBA00022839"/>
    </source>
</evidence>
<dbReference type="Gene3D" id="3.30.420.10">
    <property type="entry name" value="Ribonuclease H-like superfamily/Ribonuclease H"/>
    <property type="match status" value="1"/>
</dbReference>
<organism evidence="5 6">
    <name type="scientific">Caligus rogercresseyi</name>
    <name type="common">Sea louse</name>
    <dbReference type="NCBI Taxonomy" id="217165"/>
    <lineage>
        <taxon>Eukaryota</taxon>
        <taxon>Metazoa</taxon>
        <taxon>Ecdysozoa</taxon>
        <taxon>Arthropoda</taxon>
        <taxon>Crustacea</taxon>
        <taxon>Multicrustacea</taxon>
        <taxon>Hexanauplia</taxon>
        <taxon>Copepoda</taxon>
        <taxon>Siphonostomatoida</taxon>
        <taxon>Caligidae</taxon>
        <taxon>Caligus</taxon>
    </lineage>
</organism>
<dbReference type="Proteomes" id="UP000595437">
    <property type="component" value="Chromosome 11"/>
</dbReference>
<feature type="domain" description="Exonuclease" evidence="4">
    <location>
        <begin position="86"/>
        <end position="271"/>
    </location>
</feature>
<dbReference type="PANTHER" id="PTHR23044">
    <property type="entry name" value="3'-5' EXONUCLEASE ERI1-RELATED"/>
    <property type="match status" value="1"/>
</dbReference>
<accession>A0A7T8K1W0</accession>
<dbReference type="InterPro" id="IPR013520">
    <property type="entry name" value="Ribonucl_H"/>
</dbReference>
<name>A0A7T8K1W0_CALRO</name>
<dbReference type="Pfam" id="PF00929">
    <property type="entry name" value="RNase_T"/>
    <property type="match status" value="1"/>
</dbReference>
<dbReference type="SMART" id="SM00479">
    <property type="entry name" value="EXOIII"/>
    <property type="match status" value="1"/>
</dbReference>
<dbReference type="PANTHER" id="PTHR23044:SF61">
    <property type="entry name" value="3'-5' EXORIBONUCLEASE 1-RELATED"/>
    <property type="match status" value="1"/>
</dbReference>
<dbReference type="InterPro" id="IPR036397">
    <property type="entry name" value="RNaseH_sf"/>
</dbReference>
<dbReference type="InterPro" id="IPR051274">
    <property type="entry name" value="3-5_Exoribonuclease"/>
</dbReference>
<evidence type="ECO:0000256" key="2">
    <source>
        <dbReference type="ARBA" id="ARBA00022801"/>
    </source>
</evidence>
<keyword evidence="3" id="KW-0269">Exonuclease</keyword>
<protein>
    <submittedName>
        <fullName evidence="5">3'5' exoribonuclease 1like</fullName>
    </submittedName>
</protein>